<feature type="domain" description="N-acetyltransferase" evidence="3">
    <location>
        <begin position="5"/>
        <end position="167"/>
    </location>
</feature>
<dbReference type="SUPFAM" id="SSF55729">
    <property type="entry name" value="Acyl-CoA N-acyltransferases (Nat)"/>
    <property type="match status" value="1"/>
</dbReference>
<reference evidence="4 5" key="1">
    <citation type="submission" date="2016-11" db="EMBL/GenBank/DDBJ databases">
        <authorList>
            <person name="Jaros S."/>
            <person name="Januszkiewicz K."/>
            <person name="Wedrychowicz H."/>
        </authorList>
    </citation>
    <scope>NUCLEOTIDE SEQUENCE [LARGE SCALE GENOMIC DNA]</scope>
    <source>
        <strain evidence="4 5">DSM 100565</strain>
    </source>
</reference>
<keyword evidence="1" id="KW-0808">Transferase</keyword>
<evidence type="ECO:0000256" key="2">
    <source>
        <dbReference type="ARBA" id="ARBA00023315"/>
    </source>
</evidence>
<accession>A0A1M6CMI9</accession>
<sequence>MTSAPRIRPATVADLPAIVRLNVESWRATYRPILPAAFFGARVEEMLAAKWARLPDPGFILLAGDGDRPDGFLAQARGRGTRGGLDLPQPFISAFHVRPDRKGRGIGRALFAALVRRLRDAGEDGVWLEVADGNPGARAAYAALGGTEIAPFDDAIDGHALAARRVIWRWRKKSAENAPGSLDLPPRKP</sequence>
<keyword evidence="4" id="KW-0689">Ribosomal protein</keyword>
<gene>
    <name evidence="4" type="ORF">SAMN05444417_1256</name>
</gene>
<dbReference type="PANTHER" id="PTHR43877">
    <property type="entry name" value="AMINOALKYLPHOSPHONATE N-ACETYLTRANSFERASE-RELATED-RELATED"/>
    <property type="match status" value="1"/>
</dbReference>
<dbReference type="GO" id="GO:0005840">
    <property type="term" value="C:ribosome"/>
    <property type="evidence" value="ECO:0007669"/>
    <property type="project" value="UniProtKB-KW"/>
</dbReference>
<dbReference type="RefSeq" id="WP_073326978.1">
    <property type="nucleotide sequence ID" value="NZ_FQYO01000002.1"/>
</dbReference>
<dbReference type="Pfam" id="PF00583">
    <property type="entry name" value="Acetyltransf_1"/>
    <property type="match status" value="1"/>
</dbReference>
<dbReference type="EMBL" id="FQYO01000002">
    <property type="protein sequence ID" value="SHI61918.1"/>
    <property type="molecule type" value="Genomic_DNA"/>
</dbReference>
<dbReference type="OrthoDB" id="273614at2"/>
<dbReference type="InterPro" id="IPR050832">
    <property type="entry name" value="Bact_Acetyltransf"/>
</dbReference>
<keyword evidence="5" id="KW-1185">Reference proteome</keyword>
<dbReference type="GO" id="GO:0016747">
    <property type="term" value="F:acyltransferase activity, transferring groups other than amino-acyl groups"/>
    <property type="evidence" value="ECO:0007669"/>
    <property type="project" value="InterPro"/>
</dbReference>
<evidence type="ECO:0000256" key="1">
    <source>
        <dbReference type="ARBA" id="ARBA00022679"/>
    </source>
</evidence>
<dbReference type="InterPro" id="IPR000182">
    <property type="entry name" value="GNAT_dom"/>
</dbReference>
<protein>
    <submittedName>
        <fullName evidence="4">Ribosomal protein S18 acetylase RimI</fullName>
    </submittedName>
</protein>
<dbReference type="Gene3D" id="3.40.630.30">
    <property type="match status" value="1"/>
</dbReference>
<evidence type="ECO:0000313" key="5">
    <source>
        <dbReference type="Proteomes" id="UP000184292"/>
    </source>
</evidence>
<dbReference type="PROSITE" id="PS51186">
    <property type="entry name" value="GNAT"/>
    <property type="match status" value="1"/>
</dbReference>
<dbReference type="STRING" id="1447782.SAMN05444417_1256"/>
<keyword evidence="2" id="KW-0012">Acyltransferase</keyword>
<dbReference type="Proteomes" id="UP000184292">
    <property type="component" value="Unassembled WGS sequence"/>
</dbReference>
<keyword evidence="4" id="KW-0687">Ribonucleoprotein</keyword>
<dbReference type="PANTHER" id="PTHR43877:SF2">
    <property type="entry name" value="AMINOALKYLPHOSPHONATE N-ACETYLTRANSFERASE-RELATED"/>
    <property type="match status" value="1"/>
</dbReference>
<evidence type="ECO:0000313" key="4">
    <source>
        <dbReference type="EMBL" id="SHI61918.1"/>
    </source>
</evidence>
<organism evidence="4 5">
    <name type="scientific">Wenxinia saemankumensis</name>
    <dbReference type="NCBI Taxonomy" id="1447782"/>
    <lineage>
        <taxon>Bacteria</taxon>
        <taxon>Pseudomonadati</taxon>
        <taxon>Pseudomonadota</taxon>
        <taxon>Alphaproteobacteria</taxon>
        <taxon>Rhodobacterales</taxon>
        <taxon>Roseobacteraceae</taxon>
        <taxon>Wenxinia</taxon>
    </lineage>
</organism>
<dbReference type="InterPro" id="IPR016181">
    <property type="entry name" value="Acyl_CoA_acyltransferase"/>
</dbReference>
<evidence type="ECO:0000259" key="3">
    <source>
        <dbReference type="PROSITE" id="PS51186"/>
    </source>
</evidence>
<dbReference type="AlphaFoldDB" id="A0A1M6CMI9"/>
<name>A0A1M6CMI9_9RHOB</name>
<dbReference type="CDD" id="cd04301">
    <property type="entry name" value="NAT_SF"/>
    <property type="match status" value="1"/>
</dbReference>
<proteinExistence type="predicted"/>